<sequence>MLLFLLPLLATADAVAPEPPQTCQPLVGISALLSEGLLDQRGVQPLTLVVPAPPVPASEAGILHIGSFRSFQRVAVLIEFSEGASLPGRAFRATLSAPGLQTLTVVQVLQIDATPESEKARIIVEAAATVTSARGVYTLELQDAEGQRLLILPGVRFPPA</sequence>
<keyword evidence="2" id="KW-1185">Reference proteome</keyword>
<proteinExistence type="predicted"/>
<dbReference type="EMBL" id="RAWG01000208">
    <property type="protein sequence ID" value="RKH38091.1"/>
    <property type="molecule type" value="Genomic_DNA"/>
</dbReference>
<evidence type="ECO:0000313" key="1">
    <source>
        <dbReference type="EMBL" id="RKH38091.1"/>
    </source>
</evidence>
<organism evidence="1 2">
    <name type="scientific">Corallococcus sicarius</name>
    <dbReference type="NCBI Taxonomy" id="2316726"/>
    <lineage>
        <taxon>Bacteria</taxon>
        <taxon>Pseudomonadati</taxon>
        <taxon>Myxococcota</taxon>
        <taxon>Myxococcia</taxon>
        <taxon>Myxococcales</taxon>
        <taxon>Cystobacterineae</taxon>
        <taxon>Myxococcaceae</taxon>
        <taxon>Corallococcus</taxon>
    </lineage>
</organism>
<reference evidence="2" key="1">
    <citation type="submission" date="2018-09" db="EMBL/GenBank/DDBJ databases">
        <authorList>
            <person name="Livingstone P.G."/>
            <person name="Whitworth D.E."/>
        </authorList>
    </citation>
    <scope>NUCLEOTIDE SEQUENCE [LARGE SCALE GENOMIC DNA]</scope>
    <source>
        <strain evidence="2">CA040B</strain>
    </source>
</reference>
<dbReference type="Proteomes" id="UP000273405">
    <property type="component" value="Unassembled WGS sequence"/>
</dbReference>
<name>A0A3A8N749_9BACT</name>
<protein>
    <submittedName>
        <fullName evidence="1">DUF2381 family protein</fullName>
    </submittedName>
</protein>
<evidence type="ECO:0000313" key="2">
    <source>
        <dbReference type="Proteomes" id="UP000273405"/>
    </source>
</evidence>
<accession>A0A3A8N749</accession>
<gene>
    <name evidence="1" type="ORF">D7X12_27310</name>
</gene>
<comment type="caution">
    <text evidence="1">The sequence shown here is derived from an EMBL/GenBank/DDBJ whole genome shotgun (WGS) entry which is preliminary data.</text>
</comment>
<dbReference type="AlphaFoldDB" id="A0A3A8N749"/>